<accession>A0ABP5RB27</accession>
<dbReference type="Proteomes" id="UP001501474">
    <property type="component" value="Unassembled WGS sequence"/>
</dbReference>
<name>A0ABP5RB27_9ACTN</name>
<feature type="region of interest" description="Disordered" evidence="1">
    <location>
        <begin position="64"/>
        <end position="98"/>
    </location>
</feature>
<evidence type="ECO:0000313" key="2">
    <source>
        <dbReference type="EMBL" id="GAA2253739.1"/>
    </source>
</evidence>
<evidence type="ECO:0008006" key="4">
    <source>
        <dbReference type="Google" id="ProtNLM"/>
    </source>
</evidence>
<proteinExistence type="predicted"/>
<feature type="compositionally biased region" description="Gly residues" evidence="1">
    <location>
        <begin position="80"/>
        <end position="90"/>
    </location>
</feature>
<dbReference type="EMBL" id="BAAART010000157">
    <property type="protein sequence ID" value="GAA2253739.1"/>
    <property type="molecule type" value="Genomic_DNA"/>
</dbReference>
<keyword evidence="3" id="KW-1185">Reference proteome</keyword>
<comment type="caution">
    <text evidence="2">The sequence shown here is derived from an EMBL/GenBank/DDBJ whole genome shotgun (WGS) entry which is preliminary data.</text>
</comment>
<gene>
    <name evidence="2" type="ORF">GCM10010104_58320</name>
</gene>
<evidence type="ECO:0000256" key="1">
    <source>
        <dbReference type="SAM" id="MobiDB-lite"/>
    </source>
</evidence>
<organism evidence="2 3">
    <name type="scientific">Streptomyces indiaensis</name>
    <dbReference type="NCBI Taxonomy" id="284033"/>
    <lineage>
        <taxon>Bacteria</taxon>
        <taxon>Bacillati</taxon>
        <taxon>Actinomycetota</taxon>
        <taxon>Actinomycetes</taxon>
        <taxon>Kitasatosporales</taxon>
        <taxon>Streptomycetaceae</taxon>
        <taxon>Streptomyces</taxon>
    </lineage>
</organism>
<sequence>MPGIDESLLEAMRLPGARGASVVDWISGLALGAVGDAPGGDAEATAAETAELARLATESGALALTGQAPGGLPGDEAAGSFGGDAGGADGPSGKEPPVEDLIITNADSYHLLRFVTTTFDSTVFVHLWLDRSEGNLALARIRLAEMTDRLVLG</sequence>
<reference evidence="3" key="1">
    <citation type="journal article" date="2019" name="Int. J. Syst. Evol. Microbiol.">
        <title>The Global Catalogue of Microorganisms (GCM) 10K type strain sequencing project: providing services to taxonomists for standard genome sequencing and annotation.</title>
        <authorList>
            <consortium name="The Broad Institute Genomics Platform"/>
            <consortium name="The Broad Institute Genome Sequencing Center for Infectious Disease"/>
            <person name="Wu L."/>
            <person name="Ma J."/>
        </authorList>
    </citation>
    <scope>NUCLEOTIDE SEQUENCE [LARGE SCALE GENOMIC DNA]</scope>
    <source>
        <strain evidence="3">JCM 3053</strain>
    </source>
</reference>
<protein>
    <recommendedName>
        <fullName evidence="4">Roadblock/LAMTOR2 domain-containing protein</fullName>
    </recommendedName>
</protein>
<dbReference type="RefSeq" id="WP_234848317.1">
    <property type="nucleotide sequence ID" value="NZ_BAAART010000157.1"/>
</dbReference>
<evidence type="ECO:0000313" key="3">
    <source>
        <dbReference type="Proteomes" id="UP001501474"/>
    </source>
</evidence>